<dbReference type="SUPFAM" id="SSF53335">
    <property type="entry name" value="S-adenosyl-L-methionine-dependent methyltransferases"/>
    <property type="match status" value="1"/>
</dbReference>
<proteinExistence type="predicted"/>
<dbReference type="InterPro" id="IPR001077">
    <property type="entry name" value="COMT_C"/>
</dbReference>
<dbReference type="GO" id="GO:0032259">
    <property type="term" value="P:methylation"/>
    <property type="evidence" value="ECO:0007669"/>
    <property type="project" value="UniProtKB-KW"/>
</dbReference>
<dbReference type="GO" id="GO:0008171">
    <property type="term" value="F:O-methyltransferase activity"/>
    <property type="evidence" value="ECO:0007669"/>
    <property type="project" value="InterPro"/>
</dbReference>
<feature type="domain" description="O-methyltransferase C-terminal" evidence="4">
    <location>
        <begin position="138"/>
        <end position="307"/>
    </location>
</feature>
<keyword evidence="1 6" id="KW-0489">Methyltransferase</keyword>
<dbReference type="AlphaFoldDB" id="A0A4Q0XPZ9"/>
<dbReference type="InterPro" id="IPR016461">
    <property type="entry name" value="COMT-like"/>
</dbReference>
<keyword evidence="3" id="KW-0949">S-adenosyl-L-methionine</keyword>
<feature type="domain" description="O-methyltransferase dimerisation" evidence="5">
    <location>
        <begin position="15"/>
        <end position="80"/>
    </location>
</feature>
<sequence>MNIDRYLNMLLEGQKTEVLGVALNLKIFKSLEEENHTFNSLAVKLELNPHNTKVLLDALVLLDLLYKQGEFYKNEALTKEFFIEETKGYCGDVFLHRKEMLNHGKKMLDTLVKEGCGALKDSKHPKKWAGAAKRFLRQEQENLISKVALDTVTRLKEFSSAKKMLDLGCSSGIVGLEIIKSHLSLQGVLYDYKEVTDVVDEHIKEYGLQNRVTTLSGDIQNDDIGSGYDLIWCSNIFYFFKDKKEVIEKIYKALNTNGVLVSVHVEIDETDKTNLDEYFYFLFLNMQERGVLKPFELSDIFEETGFRSINSYTSVEMPMTKSQIHIAKK</sequence>
<dbReference type="RefSeq" id="WP_128996220.1">
    <property type="nucleotide sequence ID" value="NZ_PDKN01000004.1"/>
</dbReference>
<evidence type="ECO:0000313" key="7">
    <source>
        <dbReference type="Proteomes" id="UP000290657"/>
    </source>
</evidence>
<comment type="caution">
    <text evidence="6">The sequence shown here is derived from an EMBL/GenBank/DDBJ whole genome shotgun (WGS) entry which is preliminary data.</text>
</comment>
<dbReference type="Pfam" id="PF00891">
    <property type="entry name" value="Methyltransf_2"/>
    <property type="match status" value="1"/>
</dbReference>
<dbReference type="EMBL" id="PDKN01000004">
    <property type="protein sequence ID" value="RXJ57648.1"/>
    <property type="molecule type" value="Genomic_DNA"/>
</dbReference>
<evidence type="ECO:0000259" key="5">
    <source>
        <dbReference type="Pfam" id="PF08100"/>
    </source>
</evidence>
<reference evidence="6 7" key="1">
    <citation type="submission" date="2017-10" db="EMBL/GenBank/DDBJ databases">
        <title>Genomics of the genus Arcobacter.</title>
        <authorList>
            <person name="Perez-Cataluna A."/>
            <person name="Figueras M.J."/>
        </authorList>
    </citation>
    <scope>NUCLEOTIDE SEQUENCE [LARGE SCALE GENOMIC DNA]</scope>
    <source>
        <strain evidence="6 7">CECT 8987</strain>
    </source>
</reference>
<dbReference type="CDD" id="cd02440">
    <property type="entry name" value="AdoMet_MTases"/>
    <property type="match status" value="1"/>
</dbReference>
<evidence type="ECO:0000256" key="2">
    <source>
        <dbReference type="ARBA" id="ARBA00022679"/>
    </source>
</evidence>
<dbReference type="PROSITE" id="PS51683">
    <property type="entry name" value="SAM_OMT_II"/>
    <property type="match status" value="1"/>
</dbReference>
<organism evidence="6 7">
    <name type="scientific">Candidatus Marinarcus aquaticus</name>
    <dbReference type="NCBI Taxonomy" id="2044504"/>
    <lineage>
        <taxon>Bacteria</taxon>
        <taxon>Pseudomonadati</taxon>
        <taxon>Campylobacterota</taxon>
        <taxon>Epsilonproteobacteria</taxon>
        <taxon>Campylobacterales</taxon>
        <taxon>Arcobacteraceae</taxon>
        <taxon>Candidatus Marinarcus</taxon>
    </lineage>
</organism>
<dbReference type="Gene3D" id="1.10.10.10">
    <property type="entry name" value="Winged helix-like DNA-binding domain superfamily/Winged helix DNA-binding domain"/>
    <property type="match status" value="1"/>
</dbReference>
<keyword evidence="2 6" id="KW-0808">Transferase</keyword>
<dbReference type="InterPro" id="IPR036388">
    <property type="entry name" value="WH-like_DNA-bd_sf"/>
</dbReference>
<dbReference type="Proteomes" id="UP000290657">
    <property type="component" value="Unassembled WGS sequence"/>
</dbReference>
<gene>
    <name evidence="6" type="ORF">CRV04_07500</name>
</gene>
<evidence type="ECO:0000256" key="1">
    <source>
        <dbReference type="ARBA" id="ARBA00022603"/>
    </source>
</evidence>
<keyword evidence="7" id="KW-1185">Reference proteome</keyword>
<dbReference type="OrthoDB" id="9767938at2"/>
<evidence type="ECO:0000259" key="4">
    <source>
        <dbReference type="Pfam" id="PF00891"/>
    </source>
</evidence>
<evidence type="ECO:0000256" key="3">
    <source>
        <dbReference type="ARBA" id="ARBA00022691"/>
    </source>
</evidence>
<dbReference type="Pfam" id="PF08100">
    <property type="entry name" value="Dimerisation"/>
    <property type="match status" value="1"/>
</dbReference>
<dbReference type="InterPro" id="IPR012967">
    <property type="entry name" value="COMT_dimerisation"/>
</dbReference>
<dbReference type="Gene3D" id="3.40.50.150">
    <property type="entry name" value="Vaccinia Virus protein VP39"/>
    <property type="match status" value="1"/>
</dbReference>
<dbReference type="GO" id="GO:0046983">
    <property type="term" value="F:protein dimerization activity"/>
    <property type="evidence" value="ECO:0007669"/>
    <property type="project" value="InterPro"/>
</dbReference>
<accession>A0A4Q0XPZ9</accession>
<evidence type="ECO:0000313" key="6">
    <source>
        <dbReference type="EMBL" id="RXJ57648.1"/>
    </source>
</evidence>
<dbReference type="InterPro" id="IPR029063">
    <property type="entry name" value="SAM-dependent_MTases_sf"/>
</dbReference>
<dbReference type="PANTHER" id="PTHR43861:SF3">
    <property type="entry name" value="PUTATIVE (AFU_ORTHOLOGUE AFUA_2G14390)-RELATED"/>
    <property type="match status" value="1"/>
</dbReference>
<protein>
    <submittedName>
        <fullName evidence="6">Methyltransferase</fullName>
    </submittedName>
</protein>
<name>A0A4Q0XPZ9_9BACT</name>
<dbReference type="PANTHER" id="PTHR43861">
    <property type="entry name" value="TRANS-ACONITATE 2-METHYLTRANSFERASE-RELATED"/>
    <property type="match status" value="1"/>
</dbReference>